<evidence type="ECO:0000256" key="3">
    <source>
        <dbReference type="ARBA" id="ARBA00022729"/>
    </source>
</evidence>
<dbReference type="GO" id="GO:1904680">
    <property type="term" value="F:peptide transmembrane transporter activity"/>
    <property type="evidence" value="ECO:0007669"/>
    <property type="project" value="TreeGrafter"/>
</dbReference>
<keyword evidence="3 4" id="KW-0732">Signal</keyword>
<feature type="signal peptide" evidence="4">
    <location>
        <begin position="1"/>
        <end position="21"/>
    </location>
</feature>
<dbReference type="InterPro" id="IPR000914">
    <property type="entry name" value="SBP_5_dom"/>
</dbReference>
<evidence type="ECO:0000259" key="5">
    <source>
        <dbReference type="Pfam" id="PF00496"/>
    </source>
</evidence>
<protein>
    <submittedName>
        <fullName evidence="6">Peptide ABC transporter substrate-binding protein</fullName>
    </submittedName>
</protein>
<dbReference type="EMBL" id="QDKM01000002">
    <property type="protein sequence ID" value="PVH29849.1"/>
    <property type="molecule type" value="Genomic_DNA"/>
</dbReference>
<evidence type="ECO:0000313" key="7">
    <source>
        <dbReference type="Proteomes" id="UP000245911"/>
    </source>
</evidence>
<comment type="caution">
    <text evidence="6">The sequence shown here is derived from an EMBL/GenBank/DDBJ whole genome shotgun (WGS) entry which is preliminary data.</text>
</comment>
<name>A0A2T8HWP3_9RHOB</name>
<dbReference type="Proteomes" id="UP000245911">
    <property type="component" value="Unassembled WGS sequence"/>
</dbReference>
<dbReference type="GO" id="GO:0015833">
    <property type="term" value="P:peptide transport"/>
    <property type="evidence" value="ECO:0007669"/>
    <property type="project" value="TreeGrafter"/>
</dbReference>
<reference evidence="6 7" key="1">
    <citation type="submission" date="2018-04" db="EMBL/GenBank/DDBJ databases">
        <title>Pararhodobacter oceanense sp. nov., isolated from marine intertidal sediment.</title>
        <authorList>
            <person name="Wang X.-L."/>
            <person name="Du Z.-J."/>
        </authorList>
    </citation>
    <scope>NUCLEOTIDE SEQUENCE [LARGE SCALE GENOMIC DNA]</scope>
    <source>
        <strain evidence="6 7">AM505</strain>
    </source>
</reference>
<evidence type="ECO:0000313" key="6">
    <source>
        <dbReference type="EMBL" id="PVH29849.1"/>
    </source>
</evidence>
<evidence type="ECO:0000256" key="4">
    <source>
        <dbReference type="SAM" id="SignalP"/>
    </source>
</evidence>
<feature type="domain" description="Solute-binding protein family 5" evidence="5">
    <location>
        <begin position="75"/>
        <end position="428"/>
    </location>
</feature>
<dbReference type="InterPro" id="IPR030678">
    <property type="entry name" value="Peptide/Ni-bd"/>
</dbReference>
<accession>A0A2T8HWP3</accession>
<proteinExistence type="inferred from homology"/>
<dbReference type="PANTHER" id="PTHR30290">
    <property type="entry name" value="PERIPLASMIC BINDING COMPONENT OF ABC TRANSPORTER"/>
    <property type="match status" value="1"/>
</dbReference>
<evidence type="ECO:0000256" key="2">
    <source>
        <dbReference type="ARBA" id="ARBA00005695"/>
    </source>
</evidence>
<dbReference type="OrthoDB" id="9803988at2"/>
<organism evidence="6 7">
    <name type="scientific">Pararhodobacter oceanensis</name>
    <dbReference type="NCBI Taxonomy" id="2172121"/>
    <lineage>
        <taxon>Bacteria</taxon>
        <taxon>Pseudomonadati</taxon>
        <taxon>Pseudomonadota</taxon>
        <taxon>Alphaproteobacteria</taxon>
        <taxon>Rhodobacterales</taxon>
        <taxon>Paracoccaceae</taxon>
        <taxon>Pararhodobacter</taxon>
    </lineage>
</organism>
<dbReference type="Gene3D" id="3.40.190.10">
    <property type="entry name" value="Periplasmic binding protein-like II"/>
    <property type="match status" value="1"/>
</dbReference>
<sequence>MMKRFTLLSTVASFAATLALAAPVWADSPLRGGILQVGLADDPPELDPHLSSSNASRTILHNIFATLVEVDDKLQIQPELAERWEVSEDGRQYTFYLRDGVKFHDGTTLDADAVAFNFDRMRDADEFGSARAGELAFVEDVKVDGPLQVTVTLSQPYGGFLPALASWSGMIVSPTAVEEHGRDFGQVLVGAGPFRFVNRIRDDRVVLERFDEYFKDGLPYLDGVVYRPFVDAEARIVNLETGSIHIINTVPGRAVNRLQESEDINLSIVGGLGFRGIWVNVDSDELGSRERRAALSACIDRRVVVNSIFGEAAVPAVGPFSPATWVVDSAEEAPHRDVDAARAALAEAGVPDGFSFPLLITPDDESIRVASIYAAMCSEVGIDIQLQQVEFGTILSRMAEGNYAGAQIELSPRNDPDLSAHPWFHSSGGVNFSHYASPEMDRVLDEARAAVDQGERRALYREALELFNTDFPYVFVYHLQEMKAHRAEMMGYRHIPDSMMRFEDVWLQD</sequence>
<dbReference type="PIRSF" id="PIRSF002741">
    <property type="entry name" value="MppA"/>
    <property type="match status" value="1"/>
</dbReference>
<dbReference type="InterPro" id="IPR039424">
    <property type="entry name" value="SBP_5"/>
</dbReference>
<feature type="chain" id="PRO_5015717782" evidence="4">
    <location>
        <begin position="22"/>
        <end position="509"/>
    </location>
</feature>
<keyword evidence="7" id="KW-1185">Reference proteome</keyword>
<dbReference type="PANTHER" id="PTHR30290:SF38">
    <property type="entry name" value="D,D-DIPEPTIDE-BINDING PERIPLASMIC PROTEIN DDPA-RELATED"/>
    <property type="match status" value="1"/>
</dbReference>
<dbReference type="GO" id="GO:0030288">
    <property type="term" value="C:outer membrane-bounded periplasmic space"/>
    <property type="evidence" value="ECO:0007669"/>
    <property type="project" value="UniProtKB-ARBA"/>
</dbReference>
<dbReference type="GO" id="GO:0043190">
    <property type="term" value="C:ATP-binding cassette (ABC) transporter complex"/>
    <property type="evidence" value="ECO:0007669"/>
    <property type="project" value="InterPro"/>
</dbReference>
<comment type="similarity">
    <text evidence="2">Belongs to the bacterial solute-binding protein 5 family.</text>
</comment>
<gene>
    <name evidence="6" type="ORF">DDE20_07050</name>
</gene>
<dbReference type="Pfam" id="PF00496">
    <property type="entry name" value="SBP_bac_5"/>
    <property type="match status" value="1"/>
</dbReference>
<dbReference type="AlphaFoldDB" id="A0A2T8HWP3"/>
<comment type="subcellular location">
    <subcellularLocation>
        <location evidence="1">Periplasm</location>
    </subcellularLocation>
</comment>
<dbReference type="SUPFAM" id="SSF53850">
    <property type="entry name" value="Periplasmic binding protein-like II"/>
    <property type="match status" value="1"/>
</dbReference>
<dbReference type="Gene3D" id="3.90.76.10">
    <property type="entry name" value="Dipeptide-binding Protein, Domain 1"/>
    <property type="match status" value="1"/>
</dbReference>
<evidence type="ECO:0000256" key="1">
    <source>
        <dbReference type="ARBA" id="ARBA00004418"/>
    </source>
</evidence>
<dbReference type="Gene3D" id="3.10.105.10">
    <property type="entry name" value="Dipeptide-binding Protein, Domain 3"/>
    <property type="match status" value="1"/>
</dbReference>